<evidence type="ECO:0000313" key="2">
    <source>
        <dbReference type="Proteomes" id="UP000276834"/>
    </source>
</evidence>
<dbReference type="EMBL" id="QUSF01000096">
    <property type="protein sequence ID" value="RLV92872.1"/>
    <property type="molecule type" value="Genomic_DNA"/>
</dbReference>
<name>A0A3L8S0C6_CHLGU</name>
<keyword evidence="2" id="KW-1185">Reference proteome</keyword>
<dbReference type="AlphaFoldDB" id="A0A3L8S0C6"/>
<protein>
    <submittedName>
        <fullName evidence="1">Uncharacterized protein</fullName>
    </submittedName>
</protein>
<evidence type="ECO:0000313" key="1">
    <source>
        <dbReference type="EMBL" id="RLV92872.1"/>
    </source>
</evidence>
<sequence length="61" mass="6681">MPGHRRPGCLGINLSLQAFYRLGAGVGDPESLQEVEEILGAIQDTHRNDAMLRSPLCFCIL</sequence>
<organism evidence="1 2">
    <name type="scientific">Chloebia gouldiae</name>
    <name type="common">Gouldian finch</name>
    <name type="synonym">Erythrura gouldiae</name>
    <dbReference type="NCBI Taxonomy" id="44316"/>
    <lineage>
        <taxon>Eukaryota</taxon>
        <taxon>Metazoa</taxon>
        <taxon>Chordata</taxon>
        <taxon>Craniata</taxon>
        <taxon>Vertebrata</taxon>
        <taxon>Euteleostomi</taxon>
        <taxon>Archelosauria</taxon>
        <taxon>Archosauria</taxon>
        <taxon>Dinosauria</taxon>
        <taxon>Saurischia</taxon>
        <taxon>Theropoda</taxon>
        <taxon>Coelurosauria</taxon>
        <taxon>Aves</taxon>
        <taxon>Neognathae</taxon>
        <taxon>Neoaves</taxon>
        <taxon>Telluraves</taxon>
        <taxon>Australaves</taxon>
        <taxon>Passeriformes</taxon>
        <taxon>Passeroidea</taxon>
        <taxon>Passeridae</taxon>
        <taxon>Chloebia</taxon>
    </lineage>
</organism>
<dbReference type="Proteomes" id="UP000276834">
    <property type="component" value="Unassembled WGS sequence"/>
</dbReference>
<comment type="caution">
    <text evidence="1">The sequence shown here is derived from an EMBL/GenBank/DDBJ whole genome shotgun (WGS) entry which is preliminary data.</text>
</comment>
<proteinExistence type="predicted"/>
<gene>
    <name evidence="1" type="ORF">DV515_00013623</name>
</gene>
<accession>A0A3L8S0C6</accession>
<reference evidence="1 2" key="1">
    <citation type="journal article" date="2018" name="Proc. R. Soc. B">
        <title>A non-coding region near Follistatin controls head colour polymorphism in the Gouldian finch.</title>
        <authorList>
            <person name="Toomey M.B."/>
            <person name="Marques C.I."/>
            <person name="Andrade P."/>
            <person name="Araujo P.M."/>
            <person name="Sabatino S."/>
            <person name="Gazda M.A."/>
            <person name="Afonso S."/>
            <person name="Lopes R.J."/>
            <person name="Corbo J.C."/>
            <person name="Carneiro M."/>
        </authorList>
    </citation>
    <scope>NUCLEOTIDE SEQUENCE [LARGE SCALE GENOMIC DNA]</scope>
    <source>
        <strain evidence="1">Red01</strain>
        <tissue evidence="1">Muscle</tissue>
    </source>
</reference>